<accession>I4C625</accession>
<dbReference type="AlphaFoldDB" id="I4C625"/>
<evidence type="ECO:0000313" key="3">
    <source>
        <dbReference type="Proteomes" id="UP000006055"/>
    </source>
</evidence>
<dbReference type="HOGENOM" id="CLU_1259752_0_0_7"/>
<gene>
    <name evidence="2" type="ordered locus">Desti_2329</name>
</gene>
<dbReference type="STRING" id="706587.Desti_2329"/>
<feature type="chain" id="PRO_5003687180" evidence="1">
    <location>
        <begin position="24"/>
        <end position="219"/>
    </location>
</feature>
<organism evidence="2 3">
    <name type="scientific">Desulfomonile tiedjei (strain ATCC 49306 / DSM 6799 / DCB-1)</name>
    <dbReference type="NCBI Taxonomy" id="706587"/>
    <lineage>
        <taxon>Bacteria</taxon>
        <taxon>Pseudomonadati</taxon>
        <taxon>Thermodesulfobacteriota</taxon>
        <taxon>Desulfomonilia</taxon>
        <taxon>Desulfomonilales</taxon>
        <taxon>Desulfomonilaceae</taxon>
        <taxon>Desulfomonile</taxon>
    </lineage>
</organism>
<dbReference type="Proteomes" id="UP000006055">
    <property type="component" value="Chromosome"/>
</dbReference>
<dbReference type="KEGG" id="dti:Desti_2329"/>
<protein>
    <submittedName>
        <fullName evidence="2">Uncharacterized protein</fullName>
    </submittedName>
</protein>
<evidence type="ECO:0000313" key="2">
    <source>
        <dbReference type="EMBL" id="AFM25016.1"/>
    </source>
</evidence>
<evidence type="ECO:0000256" key="1">
    <source>
        <dbReference type="SAM" id="SignalP"/>
    </source>
</evidence>
<feature type="signal peptide" evidence="1">
    <location>
        <begin position="1"/>
        <end position="23"/>
    </location>
</feature>
<sequence length="219" mass="22943">MKTLVFLTIMLLTGMSLSNTAFAVPYFVIEQPSGSLAIVSGRPTYDARVLAGPYSSISVAQSAFNDLLQLGQTGSLPLQAGNNRLAKETLPLTVGKSLETQANRTRSVQAQGRPSYVPVSPLSSVPFADLTDRLAAAGVMAETYPATPAYSELSSFVLSSSGPLSPIPLSPTVTLPSSIATSFPSLPMNVVPRSVPIVTVPPMPAPIFMSPLPLALGRR</sequence>
<reference evidence="3" key="1">
    <citation type="submission" date="2012-06" db="EMBL/GenBank/DDBJ databases">
        <title>Complete sequence of chromosome of Desulfomonile tiedjei DSM 6799.</title>
        <authorList>
            <person name="Lucas S."/>
            <person name="Copeland A."/>
            <person name="Lapidus A."/>
            <person name="Glavina del Rio T."/>
            <person name="Dalin E."/>
            <person name="Tice H."/>
            <person name="Bruce D."/>
            <person name="Goodwin L."/>
            <person name="Pitluck S."/>
            <person name="Peters L."/>
            <person name="Ovchinnikova G."/>
            <person name="Zeytun A."/>
            <person name="Lu M."/>
            <person name="Kyrpides N."/>
            <person name="Mavromatis K."/>
            <person name="Ivanova N."/>
            <person name="Brettin T."/>
            <person name="Detter J.C."/>
            <person name="Han C."/>
            <person name="Larimer F."/>
            <person name="Land M."/>
            <person name="Hauser L."/>
            <person name="Markowitz V."/>
            <person name="Cheng J.-F."/>
            <person name="Hugenholtz P."/>
            <person name="Woyke T."/>
            <person name="Wu D."/>
            <person name="Spring S."/>
            <person name="Schroeder M."/>
            <person name="Brambilla E."/>
            <person name="Klenk H.-P."/>
            <person name="Eisen J.A."/>
        </authorList>
    </citation>
    <scope>NUCLEOTIDE SEQUENCE [LARGE SCALE GENOMIC DNA]</scope>
    <source>
        <strain evidence="3">ATCC 49306 / DSM 6799 / DCB-1</strain>
    </source>
</reference>
<dbReference type="EMBL" id="CP003360">
    <property type="protein sequence ID" value="AFM25016.1"/>
    <property type="molecule type" value="Genomic_DNA"/>
</dbReference>
<proteinExistence type="predicted"/>
<keyword evidence="1" id="KW-0732">Signal</keyword>
<name>I4C625_DESTA</name>
<keyword evidence="3" id="KW-1185">Reference proteome</keyword>